<organism evidence="1 2">
    <name type="scientific">Mycteria americana</name>
    <name type="common">Wood stork</name>
    <dbReference type="NCBI Taxonomy" id="33587"/>
    <lineage>
        <taxon>Eukaryota</taxon>
        <taxon>Metazoa</taxon>
        <taxon>Chordata</taxon>
        <taxon>Craniata</taxon>
        <taxon>Vertebrata</taxon>
        <taxon>Euteleostomi</taxon>
        <taxon>Archelosauria</taxon>
        <taxon>Archosauria</taxon>
        <taxon>Dinosauria</taxon>
        <taxon>Saurischia</taxon>
        <taxon>Theropoda</taxon>
        <taxon>Coelurosauria</taxon>
        <taxon>Aves</taxon>
        <taxon>Neognathae</taxon>
        <taxon>Neoaves</taxon>
        <taxon>Aequornithes</taxon>
        <taxon>Ciconiiformes</taxon>
        <taxon>Ciconiidae</taxon>
        <taxon>Mycteria</taxon>
    </lineage>
</organism>
<evidence type="ECO:0000313" key="1">
    <source>
        <dbReference type="EMBL" id="KAK4816429.1"/>
    </source>
</evidence>
<proteinExistence type="predicted"/>
<protein>
    <submittedName>
        <fullName evidence="1">Uncharacterized protein</fullName>
    </submittedName>
</protein>
<accession>A0AAN7N2A4</accession>
<comment type="caution">
    <text evidence="1">The sequence shown here is derived from an EMBL/GenBank/DDBJ whole genome shotgun (WGS) entry which is preliminary data.</text>
</comment>
<dbReference type="AlphaFoldDB" id="A0AAN7N2A4"/>
<evidence type="ECO:0000313" key="2">
    <source>
        <dbReference type="Proteomes" id="UP001333110"/>
    </source>
</evidence>
<gene>
    <name evidence="1" type="ORF">QYF61_016865</name>
</gene>
<dbReference type="EMBL" id="JAUNZN010000009">
    <property type="protein sequence ID" value="KAK4816429.1"/>
    <property type="molecule type" value="Genomic_DNA"/>
</dbReference>
<reference evidence="1 2" key="1">
    <citation type="journal article" date="2023" name="J. Hered.">
        <title>Chromosome-level genome of the wood stork (Mycteria americana) provides insight into avian chromosome evolution.</title>
        <authorList>
            <person name="Flamio R. Jr."/>
            <person name="Ramstad K.M."/>
        </authorList>
    </citation>
    <scope>NUCLEOTIDE SEQUENCE [LARGE SCALE GENOMIC DNA]</scope>
    <source>
        <strain evidence="1">JAX WOST 10</strain>
    </source>
</reference>
<sequence length="108" mass="11722">MPVQAVSSQFLQENAVGDSVKGFAKVQALERNGLGITSQLWAVTPEGTEVPNLLTHGSVAGVIIIDLVFLTTGWPTQHQVCWRLMGFIFLKGGRESLLRNLRGSSTEL</sequence>
<dbReference type="Proteomes" id="UP001333110">
    <property type="component" value="Unassembled WGS sequence"/>
</dbReference>
<name>A0AAN7N2A4_MYCAM</name>
<keyword evidence="2" id="KW-1185">Reference proteome</keyword>